<dbReference type="AlphaFoldDB" id="A0ABD1XZJ8"/>
<evidence type="ECO:0000313" key="6">
    <source>
        <dbReference type="Proteomes" id="UP001605036"/>
    </source>
</evidence>
<feature type="compositionally biased region" description="Gly residues" evidence="2">
    <location>
        <begin position="196"/>
        <end position="213"/>
    </location>
</feature>
<keyword evidence="6" id="KW-1185">Reference proteome</keyword>
<dbReference type="PANTHER" id="PTHR12770">
    <property type="entry name" value="RUS1 FAMILY PROTEIN C16ORF58"/>
    <property type="match status" value="1"/>
</dbReference>
<protein>
    <recommendedName>
        <fullName evidence="7">Protein root UVB sensitive 1, chloroplastic</fullName>
    </recommendedName>
</protein>
<dbReference type="Proteomes" id="UP001605036">
    <property type="component" value="Unassembled WGS sequence"/>
</dbReference>
<sequence>MSFTAGIPGRVLLDGKPKVFIVSGSFGSRGIRQNVCGNAIRRKCLRTGINSSALTEVVASSSRRIPELGLVFGSKGLMQYRLSGAEIVCGSRPSGLSPEKVVRQCGGCAASTSSSAPGTNGEKDSWSRISGQDFAGARKVQIGGIERRRMFQVRARKESLGDRSGFRSRKVRIGLTYRLLHIGRLGGGGASGGGNNGGGGWGGFGGGGQGGDGEQFPSDGGEGLNFFTSLFLLLRNRCKAGLCVWGASAFFAGFLVSALDLKHSAHARSFSKPRMPVDGTSGGNGNGAAAIQDNEEERNKSISGAVWEVKGGKWKRYVVDLDEDEFLFDSVRRNEEEAQAYEHSFETVEAREKYKEKLKNRRKFTWPFQGKRIDSILRDAGVQCTELVKQVFLPAGFPGSVTEDYLEFTYWRLAQIVASQVSGVLTTQALLYAVGLGKGAIPTAAAVNWVLRDGIGYLSKIMLSKYGRHFDVHPKGWRLISDLIENASYGLELLTPAVPHLFVYLAAAAGAGRSAAGLIQAATKSCFNSNFAAQRNFAEIIAKGEAQGMASKSVGIGLGILISGYVGSSGPLLVITFGVVSALHIFFNVKSYQAVQLRTLNPYRASLVIAQYLENGRVPTVRDVNAAEPIFFRSQFFDFKPKENQKLLNSLSLAAMEMASTIEKNVELGSSLADVVSTKEEADALMELYSRDQFLLAKKGNRVMVVLKDTASPRDMLRAMVQSIYMYNYCQGREDASGGVIKGCSSRDGILRVTYNLMDENFDRITAALADRDWVSDGLVARPAPNRLTEGTSRTTVSS</sequence>
<reference evidence="5 6" key="1">
    <citation type="submission" date="2024-09" db="EMBL/GenBank/DDBJ databases">
        <title>Chromosome-scale assembly of Riccia fluitans.</title>
        <authorList>
            <person name="Paukszto L."/>
            <person name="Sawicki J."/>
            <person name="Karawczyk K."/>
            <person name="Piernik-Szablinska J."/>
            <person name="Szczecinska M."/>
            <person name="Mazdziarz M."/>
        </authorList>
    </citation>
    <scope>NUCLEOTIDE SEQUENCE [LARGE SCALE GENOMIC DNA]</scope>
    <source>
        <strain evidence="5">Rf_01</strain>
        <tissue evidence="5">Aerial parts of the thallus</tissue>
    </source>
</reference>
<name>A0ABD1XZJ8_9MARC</name>
<evidence type="ECO:0000259" key="3">
    <source>
        <dbReference type="Pfam" id="PF04884"/>
    </source>
</evidence>
<evidence type="ECO:0000256" key="2">
    <source>
        <dbReference type="SAM" id="MobiDB-lite"/>
    </source>
</evidence>
<dbReference type="InterPro" id="IPR006968">
    <property type="entry name" value="RUS_fam"/>
</dbReference>
<dbReference type="EMBL" id="JBHFFA010000006">
    <property type="protein sequence ID" value="KAL2619915.1"/>
    <property type="molecule type" value="Genomic_DNA"/>
</dbReference>
<evidence type="ECO:0000313" key="5">
    <source>
        <dbReference type="EMBL" id="KAL2619915.1"/>
    </source>
</evidence>
<evidence type="ECO:0008006" key="7">
    <source>
        <dbReference type="Google" id="ProtNLM"/>
    </source>
</evidence>
<dbReference type="Pfam" id="PF04884">
    <property type="entry name" value="UVB_sens_prot"/>
    <property type="match status" value="1"/>
</dbReference>
<organism evidence="5 6">
    <name type="scientific">Riccia fluitans</name>
    <dbReference type="NCBI Taxonomy" id="41844"/>
    <lineage>
        <taxon>Eukaryota</taxon>
        <taxon>Viridiplantae</taxon>
        <taxon>Streptophyta</taxon>
        <taxon>Embryophyta</taxon>
        <taxon>Marchantiophyta</taxon>
        <taxon>Marchantiopsida</taxon>
        <taxon>Marchantiidae</taxon>
        <taxon>Marchantiales</taxon>
        <taxon>Ricciaceae</taxon>
        <taxon>Riccia</taxon>
    </lineage>
</organism>
<evidence type="ECO:0000259" key="4">
    <source>
        <dbReference type="Pfam" id="PF24160"/>
    </source>
</evidence>
<feature type="domain" description="Root UVB sensitive protein C-terminal" evidence="4">
    <location>
        <begin position="664"/>
        <end position="776"/>
    </location>
</feature>
<accession>A0ABD1XZJ8</accession>
<evidence type="ECO:0000256" key="1">
    <source>
        <dbReference type="ARBA" id="ARBA00007558"/>
    </source>
</evidence>
<comment type="similarity">
    <text evidence="1">Belongs to the RUS1 family.</text>
</comment>
<dbReference type="InterPro" id="IPR054549">
    <property type="entry name" value="UVB_sens_RUS_dom"/>
</dbReference>
<proteinExistence type="inferred from homology"/>
<feature type="domain" description="Protein root UVB sensitive/RUS" evidence="3">
    <location>
        <begin position="383"/>
        <end position="615"/>
    </location>
</feature>
<dbReference type="InterPro" id="IPR055412">
    <property type="entry name" value="UVB_sens_C"/>
</dbReference>
<feature type="region of interest" description="Disordered" evidence="2">
    <location>
        <begin position="196"/>
        <end position="218"/>
    </location>
</feature>
<dbReference type="PANTHER" id="PTHR12770:SF22">
    <property type="entry name" value="PROTEIN ROOT UVB SENSITIVE 1, CHLOROPLASTIC"/>
    <property type="match status" value="1"/>
</dbReference>
<gene>
    <name evidence="5" type="ORF">R1flu_000120</name>
</gene>
<dbReference type="Pfam" id="PF24160">
    <property type="entry name" value="UVB_sens_C"/>
    <property type="match status" value="1"/>
</dbReference>
<comment type="caution">
    <text evidence="5">The sequence shown here is derived from an EMBL/GenBank/DDBJ whole genome shotgun (WGS) entry which is preliminary data.</text>
</comment>